<protein>
    <submittedName>
        <fullName evidence="2">Uncharacterized protein</fullName>
    </submittedName>
</protein>
<feature type="signal peptide" evidence="1">
    <location>
        <begin position="1"/>
        <end position="22"/>
    </location>
</feature>
<feature type="chain" id="PRO_5041674726" evidence="1">
    <location>
        <begin position="23"/>
        <end position="488"/>
    </location>
</feature>
<name>A0AA94EH88_9GAMM</name>
<dbReference type="EMBL" id="PIPS01000001">
    <property type="protein sequence ID" value="RUO45177.1"/>
    <property type="molecule type" value="Genomic_DNA"/>
</dbReference>
<keyword evidence="1" id="KW-0732">Signal</keyword>
<accession>A0AA94EH88</accession>
<proteinExistence type="predicted"/>
<reference evidence="3" key="1">
    <citation type="journal article" date="2018" name="Front. Microbiol.">
        <title>Genome-Based Analysis Reveals the Taxonomy and Diversity of the Family Idiomarinaceae.</title>
        <authorList>
            <person name="Liu Y."/>
            <person name="Lai Q."/>
            <person name="Shao Z."/>
        </authorList>
    </citation>
    <scope>NUCLEOTIDE SEQUENCE [LARGE SCALE GENOMIC DNA]</scope>
    <source>
        <strain evidence="3">SN-14</strain>
    </source>
</reference>
<dbReference type="Proteomes" id="UP000286680">
    <property type="component" value="Unassembled WGS sequence"/>
</dbReference>
<dbReference type="AlphaFoldDB" id="A0AA94EH88"/>
<sequence>MKPRTHLCAIATLSLLSISGTAQERQVPNQFEANTPAVAEDVNQNFNYLADEITGLEHDLTQGEYVSERLDCDADPHILNKVYNEVKHFREINFLISGSCYGSINLMRDENGDYVMTPDGAINNHQIMGQTLNIRSVGETPASIIPHPSTQAVDLYSGFAGGLYLSNLSVELGANDAGGILFSRNGHGDLSGVTLRAAPGADLLRGLQIQEGAQVYVGATAISGFAEGIHVINGGLLRLLGDVTINARNKGVTVNSARVRGFGELRVNRDSEAPTEYAVKLTNGSSYAGDYSELLLGTGKLFVEQQSVLDIFNAQADEVTVDSASAELQRLTTDVLRVKDTANAVVNEGSIRDNTQVFSNATLALYDVSVPSVGVFAGAELSGSPSISNVLNVRDQGMVSLFEGSISGEIFIGDANFRFDRTAIWADEVNVWSSRGQLINLSNVDYSRFFCEGVTAIDAPGVDWLVDYPGSNCMAKEDFSKLLELIKN</sequence>
<dbReference type="RefSeq" id="WP_126819558.1">
    <property type="nucleotide sequence ID" value="NZ_PIPS01000001.1"/>
</dbReference>
<evidence type="ECO:0000256" key="1">
    <source>
        <dbReference type="SAM" id="SignalP"/>
    </source>
</evidence>
<organism evidence="2 3">
    <name type="scientific">Idiomarina aquatica</name>
    <dbReference type="NCBI Taxonomy" id="1327752"/>
    <lineage>
        <taxon>Bacteria</taxon>
        <taxon>Pseudomonadati</taxon>
        <taxon>Pseudomonadota</taxon>
        <taxon>Gammaproteobacteria</taxon>
        <taxon>Alteromonadales</taxon>
        <taxon>Idiomarinaceae</taxon>
        <taxon>Idiomarina</taxon>
    </lineage>
</organism>
<keyword evidence="3" id="KW-1185">Reference proteome</keyword>
<evidence type="ECO:0000313" key="2">
    <source>
        <dbReference type="EMBL" id="RUO45177.1"/>
    </source>
</evidence>
<evidence type="ECO:0000313" key="3">
    <source>
        <dbReference type="Proteomes" id="UP000286680"/>
    </source>
</evidence>
<comment type="caution">
    <text evidence="2">The sequence shown here is derived from an EMBL/GenBank/DDBJ whole genome shotgun (WGS) entry which is preliminary data.</text>
</comment>
<gene>
    <name evidence="2" type="ORF">CWE23_03920</name>
</gene>